<evidence type="ECO:0000256" key="1">
    <source>
        <dbReference type="SAM" id="MobiDB-lite"/>
    </source>
</evidence>
<gene>
    <name evidence="2" type="ORF">N7G274_010114</name>
</gene>
<evidence type="ECO:0000313" key="3">
    <source>
        <dbReference type="Proteomes" id="UP001590950"/>
    </source>
</evidence>
<comment type="caution">
    <text evidence="2">The sequence shown here is derived from an EMBL/GenBank/DDBJ whole genome shotgun (WGS) entry which is preliminary data.</text>
</comment>
<proteinExistence type="predicted"/>
<reference evidence="2 3" key="1">
    <citation type="submission" date="2024-09" db="EMBL/GenBank/DDBJ databases">
        <title>Rethinking Asexuality: The Enigmatic Case of Functional Sexual Genes in Lepraria (Stereocaulaceae).</title>
        <authorList>
            <person name="Doellman M."/>
            <person name="Sun Y."/>
            <person name="Barcenas-Pena A."/>
            <person name="Lumbsch H.T."/>
            <person name="Grewe F."/>
        </authorList>
    </citation>
    <scope>NUCLEOTIDE SEQUENCE [LARGE SCALE GENOMIC DNA]</scope>
    <source>
        <strain evidence="2 3">Mercado 3170</strain>
    </source>
</reference>
<evidence type="ECO:0000313" key="2">
    <source>
        <dbReference type="EMBL" id="KAL2037118.1"/>
    </source>
</evidence>
<accession>A0ABR4A1C0</accession>
<sequence length="73" mass="7916">MSSPIPVVVCGQQAIILQDVKDRLLPEYEMIHGILHPIPGPGPSPLPALLRGEKPNDPENIGTKAYSRPRPLS</sequence>
<dbReference type="EMBL" id="JBEFKJ010000044">
    <property type="protein sequence ID" value="KAL2037118.1"/>
    <property type="molecule type" value="Genomic_DNA"/>
</dbReference>
<feature type="region of interest" description="Disordered" evidence="1">
    <location>
        <begin position="39"/>
        <end position="73"/>
    </location>
</feature>
<protein>
    <submittedName>
        <fullName evidence="2">Uncharacterized protein</fullName>
    </submittedName>
</protein>
<name>A0ABR4A1C0_9LECA</name>
<dbReference type="Proteomes" id="UP001590950">
    <property type="component" value="Unassembled WGS sequence"/>
</dbReference>
<organism evidence="2 3">
    <name type="scientific">Stereocaulon virgatum</name>
    <dbReference type="NCBI Taxonomy" id="373712"/>
    <lineage>
        <taxon>Eukaryota</taxon>
        <taxon>Fungi</taxon>
        <taxon>Dikarya</taxon>
        <taxon>Ascomycota</taxon>
        <taxon>Pezizomycotina</taxon>
        <taxon>Lecanoromycetes</taxon>
        <taxon>OSLEUM clade</taxon>
        <taxon>Lecanoromycetidae</taxon>
        <taxon>Lecanorales</taxon>
        <taxon>Lecanorineae</taxon>
        <taxon>Stereocaulaceae</taxon>
        <taxon>Stereocaulon</taxon>
    </lineage>
</organism>
<keyword evidence="3" id="KW-1185">Reference proteome</keyword>